<dbReference type="SUPFAM" id="SSF52540">
    <property type="entry name" value="P-loop containing nucleoside triphosphate hydrolases"/>
    <property type="match status" value="1"/>
</dbReference>
<evidence type="ECO:0000256" key="6">
    <source>
        <dbReference type="ARBA" id="ARBA00022723"/>
    </source>
</evidence>
<dbReference type="Proteomes" id="UP000177197">
    <property type="component" value="Unassembled WGS sequence"/>
</dbReference>
<sequence>MFERLEIVTKTADETKKTAAALGIELKRERRQINALIIALEGHLGSGKTTFIQGLAEGMGVKENVLSPTFLILKQFFLKSGRYKNLYHIDAYRLKNPGEMIELGFKDLINDPENIIVIEWADKIRKILLKDTIWIKFYNLGGDKRKILINLKLKIQNSKP</sequence>
<accession>A0A1F5CB38</accession>
<gene>
    <name evidence="11" type="ORF">A3I30_02550</name>
</gene>
<dbReference type="Pfam" id="PF02367">
    <property type="entry name" value="TsaE"/>
    <property type="match status" value="1"/>
</dbReference>
<dbReference type="NCBIfam" id="TIGR00150">
    <property type="entry name" value="T6A_YjeE"/>
    <property type="match status" value="1"/>
</dbReference>
<comment type="subcellular location">
    <subcellularLocation>
        <location evidence="1">Cytoplasm</location>
    </subcellularLocation>
</comment>
<dbReference type="GO" id="GO:0046872">
    <property type="term" value="F:metal ion binding"/>
    <property type="evidence" value="ECO:0007669"/>
    <property type="project" value="UniProtKB-KW"/>
</dbReference>
<keyword evidence="6" id="KW-0479">Metal-binding</keyword>
<dbReference type="GO" id="GO:0005524">
    <property type="term" value="F:ATP binding"/>
    <property type="evidence" value="ECO:0007669"/>
    <property type="project" value="UniProtKB-KW"/>
</dbReference>
<dbReference type="GO" id="GO:0016740">
    <property type="term" value="F:transferase activity"/>
    <property type="evidence" value="ECO:0007669"/>
    <property type="project" value="UniProtKB-KW"/>
</dbReference>
<evidence type="ECO:0000256" key="7">
    <source>
        <dbReference type="ARBA" id="ARBA00022741"/>
    </source>
</evidence>
<dbReference type="GO" id="GO:0005737">
    <property type="term" value="C:cytoplasm"/>
    <property type="evidence" value="ECO:0007669"/>
    <property type="project" value="UniProtKB-SubCell"/>
</dbReference>
<keyword evidence="8" id="KW-0067">ATP-binding</keyword>
<reference evidence="11 12" key="1">
    <citation type="journal article" date="2016" name="Nat. Commun.">
        <title>Thousands of microbial genomes shed light on interconnected biogeochemical processes in an aquifer system.</title>
        <authorList>
            <person name="Anantharaman K."/>
            <person name="Brown C.T."/>
            <person name="Hug L.A."/>
            <person name="Sharon I."/>
            <person name="Castelle C.J."/>
            <person name="Probst A.J."/>
            <person name="Thomas B.C."/>
            <person name="Singh A."/>
            <person name="Wilkins M.J."/>
            <person name="Karaoz U."/>
            <person name="Brodie E.L."/>
            <person name="Williams K.H."/>
            <person name="Hubbard S.S."/>
            <person name="Banfield J.F."/>
        </authorList>
    </citation>
    <scope>NUCLEOTIDE SEQUENCE [LARGE SCALE GENOMIC DNA]</scope>
</reference>
<comment type="similarity">
    <text evidence="2">Belongs to the TsaE family.</text>
</comment>
<dbReference type="InterPro" id="IPR003442">
    <property type="entry name" value="T6A_TsaE"/>
</dbReference>
<dbReference type="PANTHER" id="PTHR33540:SF2">
    <property type="entry name" value="TRNA THREONYLCARBAMOYLADENOSINE BIOSYNTHESIS PROTEIN TSAE"/>
    <property type="match status" value="1"/>
</dbReference>
<organism evidence="11 12">
    <name type="scientific">Candidatus Azambacteria bacterium RIFCSPLOWO2_02_FULL_44_14</name>
    <dbReference type="NCBI Taxonomy" id="1797306"/>
    <lineage>
        <taxon>Bacteria</taxon>
        <taxon>Candidatus Azamiibacteriota</taxon>
    </lineage>
</organism>
<dbReference type="EMBL" id="MEYV01000013">
    <property type="protein sequence ID" value="OGD40081.1"/>
    <property type="molecule type" value="Genomic_DNA"/>
</dbReference>
<evidence type="ECO:0000256" key="10">
    <source>
        <dbReference type="ARBA" id="ARBA00032441"/>
    </source>
</evidence>
<protein>
    <recommendedName>
        <fullName evidence="3">tRNA threonylcarbamoyladenosine biosynthesis protein TsaE</fullName>
    </recommendedName>
    <alternativeName>
        <fullName evidence="10">t(6)A37 threonylcarbamoyladenosine biosynthesis protein TsaE</fullName>
    </alternativeName>
</protein>
<keyword evidence="11" id="KW-0808">Transferase</keyword>
<name>A0A1F5CB38_9BACT</name>
<keyword evidence="4" id="KW-0963">Cytoplasm</keyword>
<evidence type="ECO:0000256" key="9">
    <source>
        <dbReference type="ARBA" id="ARBA00022842"/>
    </source>
</evidence>
<keyword evidence="7" id="KW-0547">Nucleotide-binding</keyword>
<evidence type="ECO:0000256" key="5">
    <source>
        <dbReference type="ARBA" id="ARBA00022694"/>
    </source>
</evidence>
<evidence type="ECO:0000313" key="12">
    <source>
        <dbReference type="Proteomes" id="UP000177197"/>
    </source>
</evidence>
<dbReference type="InterPro" id="IPR027417">
    <property type="entry name" value="P-loop_NTPase"/>
</dbReference>
<evidence type="ECO:0000256" key="3">
    <source>
        <dbReference type="ARBA" id="ARBA00019010"/>
    </source>
</evidence>
<dbReference type="GO" id="GO:0002949">
    <property type="term" value="P:tRNA threonylcarbamoyladenosine modification"/>
    <property type="evidence" value="ECO:0007669"/>
    <property type="project" value="InterPro"/>
</dbReference>
<evidence type="ECO:0000256" key="4">
    <source>
        <dbReference type="ARBA" id="ARBA00022490"/>
    </source>
</evidence>
<keyword evidence="9" id="KW-0460">Magnesium</keyword>
<comment type="caution">
    <text evidence="11">The sequence shown here is derived from an EMBL/GenBank/DDBJ whole genome shotgun (WGS) entry which is preliminary data.</text>
</comment>
<proteinExistence type="inferred from homology"/>
<evidence type="ECO:0000313" key="11">
    <source>
        <dbReference type="EMBL" id="OGD40081.1"/>
    </source>
</evidence>
<dbReference type="PANTHER" id="PTHR33540">
    <property type="entry name" value="TRNA THREONYLCARBAMOYLADENOSINE BIOSYNTHESIS PROTEIN TSAE"/>
    <property type="match status" value="1"/>
</dbReference>
<dbReference type="AlphaFoldDB" id="A0A1F5CB38"/>
<dbReference type="Gene3D" id="3.40.50.300">
    <property type="entry name" value="P-loop containing nucleotide triphosphate hydrolases"/>
    <property type="match status" value="1"/>
</dbReference>
<evidence type="ECO:0000256" key="2">
    <source>
        <dbReference type="ARBA" id="ARBA00007599"/>
    </source>
</evidence>
<keyword evidence="5" id="KW-0819">tRNA processing</keyword>
<evidence type="ECO:0000256" key="8">
    <source>
        <dbReference type="ARBA" id="ARBA00022840"/>
    </source>
</evidence>
<evidence type="ECO:0000256" key="1">
    <source>
        <dbReference type="ARBA" id="ARBA00004496"/>
    </source>
</evidence>